<comment type="caution">
    <text evidence="1">The sequence shown here is derived from an EMBL/GenBank/DDBJ whole genome shotgun (WGS) entry which is preliminary data.</text>
</comment>
<organism evidence="1 2">
    <name type="scientific">Chaetomium tenue</name>
    <dbReference type="NCBI Taxonomy" id="1854479"/>
    <lineage>
        <taxon>Eukaryota</taxon>
        <taxon>Fungi</taxon>
        <taxon>Dikarya</taxon>
        <taxon>Ascomycota</taxon>
        <taxon>Pezizomycotina</taxon>
        <taxon>Sordariomycetes</taxon>
        <taxon>Sordariomycetidae</taxon>
        <taxon>Sordariales</taxon>
        <taxon>Chaetomiaceae</taxon>
        <taxon>Chaetomium</taxon>
    </lineage>
</organism>
<evidence type="ECO:0000313" key="2">
    <source>
        <dbReference type="Proteomes" id="UP000724584"/>
    </source>
</evidence>
<evidence type="ECO:0000313" key="1">
    <source>
        <dbReference type="EMBL" id="KAH6631873.1"/>
    </source>
</evidence>
<sequence>MMDGSQPCMARPVHVRRQDLAGWCWATTGPQPSVEFGPTRDRIAAAAQTAGGVDPTNIRRHPSGRPAVRLPNRRSGNRTRTAGSEAVKPARRPVHCSMALDFFFSFLFYSLFPPFFWLPRMQCPPYYHGDDDTIPIPIPTPATQLKRAVPFAVCLMRGRIGRARCPIAGKGFCGDGAVGLSLVAAVSRSRQCSDQSLSIFAFFVVETRRASEACLRRTEATLPNKRGEKRGIDLVAFL</sequence>
<keyword evidence="2" id="KW-1185">Reference proteome</keyword>
<accession>A0ACB7P703</accession>
<dbReference type="Proteomes" id="UP000724584">
    <property type="component" value="Unassembled WGS sequence"/>
</dbReference>
<protein>
    <submittedName>
        <fullName evidence="1">Uncharacterized protein</fullName>
    </submittedName>
</protein>
<dbReference type="EMBL" id="JAGIZQ010000004">
    <property type="protein sequence ID" value="KAH6631873.1"/>
    <property type="molecule type" value="Genomic_DNA"/>
</dbReference>
<gene>
    <name evidence="1" type="ORF">F5144DRAFT_234344</name>
</gene>
<name>A0ACB7P703_9PEZI</name>
<proteinExistence type="predicted"/>
<reference evidence="1 2" key="1">
    <citation type="journal article" date="2021" name="Nat. Commun.">
        <title>Genetic determinants of endophytism in the Arabidopsis root mycobiome.</title>
        <authorList>
            <person name="Mesny F."/>
            <person name="Miyauchi S."/>
            <person name="Thiergart T."/>
            <person name="Pickel B."/>
            <person name="Atanasova L."/>
            <person name="Karlsson M."/>
            <person name="Huettel B."/>
            <person name="Barry K.W."/>
            <person name="Haridas S."/>
            <person name="Chen C."/>
            <person name="Bauer D."/>
            <person name="Andreopoulos W."/>
            <person name="Pangilinan J."/>
            <person name="LaButti K."/>
            <person name="Riley R."/>
            <person name="Lipzen A."/>
            <person name="Clum A."/>
            <person name="Drula E."/>
            <person name="Henrissat B."/>
            <person name="Kohler A."/>
            <person name="Grigoriev I.V."/>
            <person name="Martin F.M."/>
            <person name="Hacquard S."/>
        </authorList>
    </citation>
    <scope>NUCLEOTIDE SEQUENCE [LARGE SCALE GENOMIC DNA]</scope>
    <source>
        <strain evidence="1 2">MPI-SDFR-AT-0079</strain>
    </source>
</reference>